<dbReference type="Gene3D" id="2.160.10.10">
    <property type="entry name" value="Hexapeptide repeat proteins"/>
    <property type="match status" value="1"/>
</dbReference>
<dbReference type="Pfam" id="PF17836">
    <property type="entry name" value="PglD_N"/>
    <property type="match status" value="1"/>
</dbReference>
<dbReference type="AlphaFoldDB" id="A0A286H0H3"/>
<dbReference type="InterPro" id="IPR011004">
    <property type="entry name" value="Trimer_LpxA-like_sf"/>
</dbReference>
<dbReference type="Proteomes" id="UP000219482">
    <property type="component" value="Unassembled WGS sequence"/>
</dbReference>
<dbReference type="GO" id="GO:0016746">
    <property type="term" value="F:acyltransferase activity"/>
    <property type="evidence" value="ECO:0007669"/>
    <property type="project" value="UniProtKB-KW"/>
</dbReference>
<sequence>MDPVDAVGARDAGRARGTSRVRGSGAGPWRSVKMCLNPPERRVTSDKPGVAVIRLVVMGAGGHAREVLDVLESLPEGPARERTKVFAEPGSTAEAAAALVRERGYGLVDALPEDASHYLPAVGDPALRRRFVTLAEGRGLEPVQAVSPLSTVPEAVREVPGLVVLPRSHISTAVALGRHCHLNTGCSLSHDGRLGDRVTLGPGVLLAGGVVVEDDAVLGVGAIVLPGRRIGRGAVVGGGAVVVHDVAPGTTVAGNPARPLGPG</sequence>
<protein>
    <submittedName>
        <fullName evidence="3">Sugar O-acyltransferase, sialic acid O-acetyltransferase NeuD family</fullName>
    </submittedName>
</protein>
<dbReference type="InterPro" id="IPR041561">
    <property type="entry name" value="PglD_N"/>
</dbReference>
<feature type="compositionally biased region" description="Low complexity" evidence="1">
    <location>
        <begin position="1"/>
        <end position="10"/>
    </location>
</feature>
<dbReference type="Gene3D" id="3.40.50.20">
    <property type="match status" value="1"/>
</dbReference>
<name>A0A286H0H3_9ACTN</name>
<evidence type="ECO:0000256" key="1">
    <source>
        <dbReference type="SAM" id="MobiDB-lite"/>
    </source>
</evidence>
<reference evidence="4" key="1">
    <citation type="submission" date="2017-09" db="EMBL/GenBank/DDBJ databases">
        <authorList>
            <person name="Varghese N."/>
            <person name="Submissions S."/>
        </authorList>
    </citation>
    <scope>NUCLEOTIDE SEQUENCE [LARGE SCALE GENOMIC DNA]</scope>
    <source>
        <strain evidence="4">DSM 44270</strain>
    </source>
</reference>
<keyword evidence="4" id="KW-1185">Reference proteome</keyword>
<gene>
    <name evidence="3" type="ORF">SAMN06272739_3032</name>
</gene>
<organism evidence="3 4">
    <name type="scientific">Blastococcus haudaquaticus</name>
    <dbReference type="NCBI Taxonomy" id="1938745"/>
    <lineage>
        <taxon>Bacteria</taxon>
        <taxon>Bacillati</taxon>
        <taxon>Actinomycetota</taxon>
        <taxon>Actinomycetes</taxon>
        <taxon>Geodermatophilales</taxon>
        <taxon>Geodermatophilaceae</taxon>
        <taxon>Blastococcus</taxon>
    </lineage>
</organism>
<dbReference type="PANTHER" id="PTHR43300:SF7">
    <property type="entry name" value="UDP-N-ACETYLBACILLOSAMINE N-ACETYLTRANSFERASE"/>
    <property type="match status" value="1"/>
</dbReference>
<dbReference type="SUPFAM" id="SSF51161">
    <property type="entry name" value="Trimeric LpxA-like enzymes"/>
    <property type="match status" value="1"/>
</dbReference>
<accession>A0A286H0H3</accession>
<dbReference type="PANTHER" id="PTHR43300">
    <property type="entry name" value="ACETYLTRANSFERASE"/>
    <property type="match status" value="1"/>
</dbReference>
<evidence type="ECO:0000313" key="4">
    <source>
        <dbReference type="Proteomes" id="UP000219482"/>
    </source>
</evidence>
<evidence type="ECO:0000313" key="3">
    <source>
        <dbReference type="EMBL" id="SOE01212.1"/>
    </source>
</evidence>
<feature type="domain" description="PglD N-terminal" evidence="2">
    <location>
        <begin position="54"/>
        <end position="132"/>
    </location>
</feature>
<evidence type="ECO:0000259" key="2">
    <source>
        <dbReference type="Pfam" id="PF17836"/>
    </source>
</evidence>
<proteinExistence type="predicted"/>
<dbReference type="EMBL" id="OCNK01000003">
    <property type="protein sequence ID" value="SOE01212.1"/>
    <property type="molecule type" value="Genomic_DNA"/>
</dbReference>
<keyword evidence="3" id="KW-0012">Acyltransferase</keyword>
<feature type="region of interest" description="Disordered" evidence="1">
    <location>
        <begin position="1"/>
        <end position="26"/>
    </location>
</feature>
<keyword evidence="3" id="KW-0808">Transferase</keyword>
<dbReference type="InterPro" id="IPR050179">
    <property type="entry name" value="Trans_hexapeptide_repeat"/>
</dbReference>